<dbReference type="OrthoDB" id="4526473at2759"/>
<evidence type="ECO:0000256" key="1">
    <source>
        <dbReference type="SAM" id="MobiDB-lite"/>
    </source>
</evidence>
<protein>
    <submittedName>
        <fullName evidence="2">Uncharacterized protein</fullName>
    </submittedName>
</protein>
<keyword evidence="3" id="KW-1185">Reference proteome</keyword>
<evidence type="ECO:0000313" key="2">
    <source>
        <dbReference type="EMBL" id="KAJ5084047.1"/>
    </source>
</evidence>
<reference evidence="2" key="1">
    <citation type="submission" date="2022-11" db="EMBL/GenBank/DDBJ databases">
        <authorList>
            <person name="Petersen C."/>
        </authorList>
    </citation>
    <scope>NUCLEOTIDE SEQUENCE</scope>
    <source>
        <strain evidence="2">IBT 34128</strain>
    </source>
</reference>
<proteinExistence type="predicted"/>
<dbReference type="AlphaFoldDB" id="A0A9W9JWW6"/>
<dbReference type="RefSeq" id="XP_056507444.1">
    <property type="nucleotide sequence ID" value="XM_056659151.1"/>
</dbReference>
<dbReference type="GeneID" id="81398320"/>
<comment type="caution">
    <text evidence="2">The sequence shown here is derived from an EMBL/GenBank/DDBJ whole genome shotgun (WGS) entry which is preliminary data.</text>
</comment>
<reference evidence="2" key="2">
    <citation type="journal article" date="2023" name="IMA Fungus">
        <title>Comparative genomic study of the Penicillium genus elucidates a diverse pangenome and 15 lateral gene transfer events.</title>
        <authorList>
            <person name="Petersen C."/>
            <person name="Sorensen T."/>
            <person name="Nielsen M.R."/>
            <person name="Sondergaard T.E."/>
            <person name="Sorensen J.L."/>
            <person name="Fitzpatrick D.A."/>
            <person name="Frisvad J.C."/>
            <person name="Nielsen K.L."/>
        </authorList>
    </citation>
    <scope>NUCLEOTIDE SEQUENCE</scope>
    <source>
        <strain evidence="2">IBT 34128</strain>
    </source>
</reference>
<dbReference type="EMBL" id="JAPMSZ010000011">
    <property type="protein sequence ID" value="KAJ5084047.1"/>
    <property type="molecule type" value="Genomic_DNA"/>
</dbReference>
<dbReference type="Proteomes" id="UP001141434">
    <property type="component" value="Unassembled WGS sequence"/>
</dbReference>
<gene>
    <name evidence="2" type="ORF">NUU61_008626</name>
</gene>
<name>A0A9W9JWW6_9EURO</name>
<accession>A0A9W9JWW6</accession>
<organism evidence="2 3">
    <name type="scientific">Penicillium alfredii</name>
    <dbReference type="NCBI Taxonomy" id="1506179"/>
    <lineage>
        <taxon>Eukaryota</taxon>
        <taxon>Fungi</taxon>
        <taxon>Dikarya</taxon>
        <taxon>Ascomycota</taxon>
        <taxon>Pezizomycotina</taxon>
        <taxon>Eurotiomycetes</taxon>
        <taxon>Eurotiomycetidae</taxon>
        <taxon>Eurotiales</taxon>
        <taxon>Aspergillaceae</taxon>
        <taxon>Penicillium</taxon>
    </lineage>
</organism>
<evidence type="ECO:0000313" key="3">
    <source>
        <dbReference type="Proteomes" id="UP001141434"/>
    </source>
</evidence>
<sequence length="211" mass="24728">MAPVQRHPSLPRMTRSLSRDSGPTPRGPTFFEPSDFFDITQHILQTTNDHIQKRIAKLQADTVRLRRELLLLQRHVKDFRHPFFENWEADMLTRLIEIAHTKQYRKLAPGVVIGDDTIAERETLSRAYSNAAKKVRVETINKLGLSKEYHQALQRYDEVAAYRSPNPFQTEFAFAKWLVEEKENMPDMYKFWAKLFPVCYGRTVEESASIF</sequence>
<feature type="region of interest" description="Disordered" evidence="1">
    <location>
        <begin position="1"/>
        <end position="29"/>
    </location>
</feature>